<dbReference type="EMBL" id="MVGC01000071">
    <property type="protein sequence ID" value="RJE24705.1"/>
    <property type="molecule type" value="Genomic_DNA"/>
</dbReference>
<dbReference type="PANTHER" id="PTHR37834:SF2">
    <property type="entry name" value="ESTERASE, SGNH HYDROLASE-TYPE"/>
    <property type="match status" value="1"/>
</dbReference>
<dbReference type="InterPro" id="IPR052762">
    <property type="entry name" value="PCW_deacetylase/CE"/>
</dbReference>
<dbReference type="SUPFAM" id="SSF52266">
    <property type="entry name" value="SGNH hydrolase"/>
    <property type="match status" value="1"/>
</dbReference>
<evidence type="ECO:0000259" key="1">
    <source>
        <dbReference type="Pfam" id="PF13472"/>
    </source>
</evidence>
<dbReference type="InterPro" id="IPR037461">
    <property type="entry name" value="CtCE2-like_dom"/>
</dbReference>
<dbReference type="GO" id="GO:0052689">
    <property type="term" value="F:carboxylic ester hydrolase activity"/>
    <property type="evidence" value="ECO:0007669"/>
    <property type="project" value="InterPro"/>
</dbReference>
<dbReference type="PANTHER" id="PTHR37834">
    <property type="entry name" value="GDSL-LIKE LIPASE/ACYLHYDROLASE DOMAIN PROTEIN (AFU_ORTHOLOGUE AFUA_2G00620)"/>
    <property type="match status" value="1"/>
</dbReference>
<dbReference type="Gene3D" id="3.40.50.1110">
    <property type="entry name" value="SGNH hydrolase"/>
    <property type="match status" value="1"/>
</dbReference>
<gene>
    <name evidence="2" type="ORF">PHISCL_02970</name>
</gene>
<proteinExistence type="predicted"/>
<accession>A0A3A3A3U6</accession>
<dbReference type="Pfam" id="PF13472">
    <property type="entry name" value="Lipase_GDSL_2"/>
    <property type="match status" value="1"/>
</dbReference>
<comment type="caution">
    <text evidence="2">The sequence shown here is derived from an EMBL/GenBank/DDBJ whole genome shotgun (WGS) entry which is preliminary data.</text>
</comment>
<dbReference type="InterPro" id="IPR036514">
    <property type="entry name" value="SGNH_hydro_sf"/>
</dbReference>
<dbReference type="InterPro" id="IPR013830">
    <property type="entry name" value="SGNH_hydro"/>
</dbReference>
<organism evidence="2 3">
    <name type="scientific">Aspergillus sclerotialis</name>
    <dbReference type="NCBI Taxonomy" id="2070753"/>
    <lineage>
        <taxon>Eukaryota</taxon>
        <taxon>Fungi</taxon>
        <taxon>Dikarya</taxon>
        <taxon>Ascomycota</taxon>
        <taxon>Pezizomycotina</taxon>
        <taxon>Eurotiomycetes</taxon>
        <taxon>Eurotiomycetidae</taxon>
        <taxon>Eurotiales</taxon>
        <taxon>Aspergillaceae</taxon>
        <taxon>Aspergillus</taxon>
        <taxon>Aspergillus subgen. Polypaecilum</taxon>
    </lineage>
</organism>
<reference evidence="3" key="1">
    <citation type="submission" date="2017-02" db="EMBL/GenBank/DDBJ databases">
        <authorList>
            <person name="Tafer H."/>
            <person name="Lopandic K."/>
        </authorList>
    </citation>
    <scope>NUCLEOTIDE SEQUENCE [LARGE SCALE GENOMIC DNA]</scope>
    <source>
        <strain evidence="3">CBS 366.77</strain>
    </source>
</reference>
<dbReference type="OrthoDB" id="426133at2759"/>
<feature type="domain" description="SGNH hydrolase-type esterase" evidence="1">
    <location>
        <begin position="45"/>
        <end position="241"/>
    </location>
</feature>
<dbReference type="CDD" id="cd01831">
    <property type="entry name" value="Endoglucanase_E_like"/>
    <property type="match status" value="1"/>
</dbReference>
<evidence type="ECO:0000313" key="3">
    <source>
        <dbReference type="Proteomes" id="UP000266188"/>
    </source>
</evidence>
<dbReference type="AlphaFoldDB" id="A0A3A3A3U6"/>
<sequence>MDKYIDTLLAFVYSSFHTIQLANVSVAADSNLVKSKEFNRKVEIIGDSLAAGQFTTYEGLSSFAYDFAAGLGNVEYSVTAYPGICLDDKKCYDNARGMLYQWRQVSDCSPRAVAMYGTTPERWDPTMHRPADLVVINIGTNDWRSPNDLPKDDYYKSYIKLIDEIHSVWPDAQIIIMSLWGYFDAAGTTYKQIPAYVGATKRVAEHYVDQGFVHYFDTTGILQHNDIGPGVPHLHPTDVGHIKVASHLMQYVKMKFGWGFAATGPEVQHDTTYWNNENGY</sequence>
<protein>
    <recommendedName>
        <fullName evidence="1">SGNH hydrolase-type esterase domain-containing protein</fullName>
    </recommendedName>
</protein>
<name>A0A3A3A3U6_9EURO</name>
<keyword evidence="3" id="KW-1185">Reference proteome</keyword>
<dbReference type="Proteomes" id="UP000266188">
    <property type="component" value="Unassembled WGS sequence"/>
</dbReference>
<evidence type="ECO:0000313" key="2">
    <source>
        <dbReference type="EMBL" id="RJE24705.1"/>
    </source>
</evidence>